<proteinExistence type="predicted"/>
<name>A0AAW2PHU5_SESRA</name>
<feature type="region of interest" description="Disordered" evidence="1">
    <location>
        <begin position="79"/>
        <end position="105"/>
    </location>
</feature>
<reference evidence="2" key="1">
    <citation type="submission" date="2020-06" db="EMBL/GenBank/DDBJ databases">
        <authorList>
            <person name="Li T."/>
            <person name="Hu X."/>
            <person name="Zhang T."/>
            <person name="Song X."/>
            <person name="Zhang H."/>
            <person name="Dai N."/>
            <person name="Sheng W."/>
            <person name="Hou X."/>
            <person name="Wei L."/>
        </authorList>
    </citation>
    <scope>NUCLEOTIDE SEQUENCE</scope>
    <source>
        <strain evidence="2">G02</strain>
        <tissue evidence="2">Leaf</tissue>
    </source>
</reference>
<gene>
    <name evidence="2" type="ORF">Sradi_3975800</name>
</gene>
<dbReference type="EMBL" id="JACGWJ010000017">
    <property type="protein sequence ID" value="KAL0355289.1"/>
    <property type="molecule type" value="Genomic_DNA"/>
</dbReference>
<evidence type="ECO:0000313" key="2">
    <source>
        <dbReference type="EMBL" id="KAL0355289.1"/>
    </source>
</evidence>
<evidence type="ECO:0000256" key="1">
    <source>
        <dbReference type="SAM" id="MobiDB-lite"/>
    </source>
</evidence>
<comment type="caution">
    <text evidence="2">The sequence shown here is derived from an EMBL/GenBank/DDBJ whole genome shotgun (WGS) entry which is preliminary data.</text>
</comment>
<accession>A0AAW2PHU5</accession>
<organism evidence="2">
    <name type="scientific">Sesamum radiatum</name>
    <name type="common">Black benniseed</name>
    <dbReference type="NCBI Taxonomy" id="300843"/>
    <lineage>
        <taxon>Eukaryota</taxon>
        <taxon>Viridiplantae</taxon>
        <taxon>Streptophyta</taxon>
        <taxon>Embryophyta</taxon>
        <taxon>Tracheophyta</taxon>
        <taxon>Spermatophyta</taxon>
        <taxon>Magnoliopsida</taxon>
        <taxon>eudicotyledons</taxon>
        <taxon>Gunneridae</taxon>
        <taxon>Pentapetalae</taxon>
        <taxon>asterids</taxon>
        <taxon>lamiids</taxon>
        <taxon>Lamiales</taxon>
        <taxon>Pedaliaceae</taxon>
        <taxon>Sesamum</taxon>
    </lineage>
</organism>
<feature type="region of interest" description="Disordered" evidence="1">
    <location>
        <begin position="1"/>
        <end position="39"/>
    </location>
</feature>
<feature type="compositionally biased region" description="Basic and acidic residues" evidence="1">
    <location>
        <begin position="25"/>
        <end position="36"/>
    </location>
</feature>
<protein>
    <submittedName>
        <fullName evidence="2">Uncharacterized protein</fullName>
    </submittedName>
</protein>
<reference evidence="2" key="2">
    <citation type="journal article" date="2024" name="Plant">
        <title>Genomic evolution and insights into agronomic trait innovations of Sesamum species.</title>
        <authorList>
            <person name="Miao H."/>
            <person name="Wang L."/>
            <person name="Qu L."/>
            <person name="Liu H."/>
            <person name="Sun Y."/>
            <person name="Le M."/>
            <person name="Wang Q."/>
            <person name="Wei S."/>
            <person name="Zheng Y."/>
            <person name="Lin W."/>
            <person name="Duan Y."/>
            <person name="Cao H."/>
            <person name="Xiong S."/>
            <person name="Wang X."/>
            <person name="Wei L."/>
            <person name="Li C."/>
            <person name="Ma Q."/>
            <person name="Ju M."/>
            <person name="Zhao R."/>
            <person name="Li G."/>
            <person name="Mu C."/>
            <person name="Tian Q."/>
            <person name="Mei H."/>
            <person name="Zhang T."/>
            <person name="Gao T."/>
            <person name="Zhang H."/>
        </authorList>
    </citation>
    <scope>NUCLEOTIDE SEQUENCE</scope>
    <source>
        <strain evidence="2">G02</strain>
    </source>
</reference>
<sequence>MVAFNKNQSRHRRSSPSIAISEDDISTRELGDDRSVSPRWTRSNIHLKSSQTIEWIVPVQFHDRKKYDFAGAYSRKENAHMGKQATSNKSNKNEDIQHVACRTMA</sequence>
<dbReference type="AlphaFoldDB" id="A0AAW2PHU5"/>